<dbReference type="InterPro" id="IPR003661">
    <property type="entry name" value="HisK_dim/P_dom"/>
</dbReference>
<evidence type="ECO:0000256" key="3">
    <source>
        <dbReference type="ARBA" id="ARBA00022553"/>
    </source>
</evidence>
<keyword evidence="7" id="KW-0812">Transmembrane</keyword>
<dbReference type="SMART" id="SM00387">
    <property type="entry name" value="HATPase_c"/>
    <property type="match status" value="1"/>
</dbReference>
<dbReference type="EMBL" id="UOET01000374">
    <property type="protein sequence ID" value="VAW29507.1"/>
    <property type="molecule type" value="Genomic_DNA"/>
</dbReference>
<evidence type="ECO:0000313" key="9">
    <source>
        <dbReference type="EMBL" id="VAW29507.1"/>
    </source>
</evidence>
<dbReference type="GO" id="GO:0016036">
    <property type="term" value="P:cellular response to phosphate starvation"/>
    <property type="evidence" value="ECO:0007669"/>
    <property type="project" value="TreeGrafter"/>
</dbReference>
<evidence type="ECO:0000259" key="8">
    <source>
        <dbReference type="PROSITE" id="PS50109"/>
    </source>
</evidence>
<evidence type="ECO:0000256" key="5">
    <source>
        <dbReference type="ARBA" id="ARBA00022777"/>
    </source>
</evidence>
<dbReference type="InterPro" id="IPR036097">
    <property type="entry name" value="HisK_dim/P_sf"/>
</dbReference>
<dbReference type="PANTHER" id="PTHR45453">
    <property type="entry name" value="PHOSPHATE REGULON SENSOR PROTEIN PHOR"/>
    <property type="match status" value="1"/>
</dbReference>
<keyword evidence="7" id="KW-1133">Transmembrane helix</keyword>
<dbReference type="Gene3D" id="1.10.287.130">
    <property type="match status" value="1"/>
</dbReference>
<keyword evidence="4" id="KW-0808">Transferase</keyword>
<dbReference type="FunFam" id="3.30.565.10:FF:000006">
    <property type="entry name" value="Sensor histidine kinase WalK"/>
    <property type="match status" value="1"/>
</dbReference>
<dbReference type="SMART" id="SM00388">
    <property type="entry name" value="HisKA"/>
    <property type="match status" value="1"/>
</dbReference>
<accession>A0A3B0UVX3</accession>
<comment type="catalytic activity">
    <reaction evidence="1">
        <text>ATP + protein L-histidine = ADP + protein N-phospho-L-histidine.</text>
        <dbReference type="EC" id="2.7.13.3"/>
    </reaction>
</comment>
<reference evidence="9" key="1">
    <citation type="submission" date="2018-06" db="EMBL/GenBank/DDBJ databases">
        <authorList>
            <person name="Zhirakovskaya E."/>
        </authorList>
    </citation>
    <scope>NUCLEOTIDE SEQUENCE</scope>
</reference>
<dbReference type="GO" id="GO:0000155">
    <property type="term" value="F:phosphorelay sensor kinase activity"/>
    <property type="evidence" value="ECO:0007669"/>
    <property type="project" value="InterPro"/>
</dbReference>
<dbReference type="EC" id="2.7.13.3" evidence="2"/>
<dbReference type="InterPro" id="IPR003594">
    <property type="entry name" value="HATPase_dom"/>
</dbReference>
<sequence length="480" mass="54984">MNKKLTVIIIILVSLSSIGLLSIQVYWIKNAVQVRQAVFNRDVNMAMQRVVFTIDKLRYQEYYLNSKEFYRKNLNAFALFDSLNRDIASQSLTLNNANDLNQLLEKRMVLSNQYQQLFSKFHQPDDLNFFSKNKNLIDSLVGNSLSERNIKTKYEFGIYKPITNAMILQKTGKYPTELLSKSFVYNLSPLGNNIQFPLKFLLYFPQEHLFILKKLYKLLFVSLGLFFIIIGSFSFSIVVINRQKKLSEMKNDLINNMTHEFKTPISTISLVCEALRDKDVQKSDQVYNSYVSVIDEENKRLRTMAEHILQSATIESGRLRLHKEILDVHEILQNAVNGKKINAESRGGKITMALNAKSSMIFADRVHMTNVFVNILDNAVKYNLNAPIIKVSTRNLQDGVLVDFADNGIGISKANQSKIFDKLYRVHTGNIHNFKGFGLGLSYVKAIVEQHKGKVTIDSELEKGSVFHIYLPNENKVSHG</sequence>
<feature type="domain" description="Histidine kinase" evidence="8">
    <location>
        <begin position="256"/>
        <end position="475"/>
    </location>
</feature>
<dbReference type="InterPro" id="IPR050351">
    <property type="entry name" value="BphY/WalK/GraS-like"/>
</dbReference>
<dbReference type="InterPro" id="IPR004358">
    <property type="entry name" value="Sig_transdc_His_kin-like_C"/>
</dbReference>
<gene>
    <name evidence="9" type="ORF">MNBD_BACTEROID07-1450</name>
</gene>
<feature type="transmembrane region" description="Helical" evidence="7">
    <location>
        <begin position="218"/>
        <end position="240"/>
    </location>
</feature>
<keyword evidence="7" id="KW-0472">Membrane</keyword>
<keyword evidence="5 9" id="KW-0418">Kinase</keyword>
<proteinExistence type="predicted"/>
<evidence type="ECO:0000256" key="7">
    <source>
        <dbReference type="SAM" id="Phobius"/>
    </source>
</evidence>
<dbReference type="CDD" id="cd00075">
    <property type="entry name" value="HATPase"/>
    <property type="match status" value="1"/>
</dbReference>
<evidence type="ECO:0000256" key="1">
    <source>
        <dbReference type="ARBA" id="ARBA00000085"/>
    </source>
</evidence>
<organism evidence="9">
    <name type="scientific">hydrothermal vent metagenome</name>
    <dbReference type="NCBI Taxonomy" id="652676"/>
    <lineage>
        <taxon>unclassified sequences</taxon>
        <taxon>metagenomes</taxon>
        <taxon>ecological metagenomes</taxon>
    </lineage>
</organism>
<evidence type="ECO:0000256" key="4">
    <source>
        <dbReference type="ARBA" id="ARBA00022679"/>
    </source>
</evidence>
<name>A0A3B0UVX3_9ZZZZ</name>
<dbReference type="CDD" id="cd00082">
    <property type="entry name" value="HisKA"/>
    <property type="match status" value="1"/>
</dbReference>
<keyword evidence="6" id="KW-0902">Two-component regulatory system</keyword>
<dbReference type="AlphaFoldDB" id="A0A3B0UVX3"/>
<dbReference type="Gene3D" id="3.30.565.10">
    <property type="entry name" value="Histidine kinase-like ATPase, C-terminal domain"/>
    <property type="match status" value="1"/>
</dbReference>
<evidence type="ECO:0000256" key="6">
    <source>
        <dbReference type="ARBA" id="ARBA00023012"/>
    </source>
</evidence>
<dbReference type="PROSITE" id="PS50109">
    <property type="entry name" value="HIS_KIN"/>
    <property type="match status" value="1"/>
</dbReference>
<dbReference type="PANTHER" id="PTHR45453:SF1">
    <property type="entry name" value="PHOSPHATE REGULON SENSOR PROTEIN PHOR"/>
    <property type="match status" value="1"/>
</dbReference>
<dbReference type="SUPFAM" id="SSF47384">
    <property type="entry name" value="Homodimeric domain of signal transducing histidine kinase"/>
    <property type="match status" value="1"/>
</dbReference>
<dbReference type="InterPro" id="IPR005467">
    <property type="entry name" value="His_kinase_dom"/>
</dbReference>
<dbReference type="PRINTS" id="PR00344">
    <property type="entry name" value="BCTRLSENSOR"/>
</dbReference>
<dbReference type="Pfam" id="PF02518">
    <property type="entry name" value="HATPase_c"/>
    <property type="match status" value="1"/>
</dbReference>
<dbReference type="GO" id="GO:0005886">
    <property type="term" value="C:plasma membrane"/>
    <property type="evidence" value="ECO:0007669"/>
    <property type="project" value="TreeGrafter"/>
</dbReference>
<dbReference type="GO" id="GO:0004721">
    <property type="term" value="F:phosphoprotein phosphatase activity"/>
    <property type="evidence" value="ECO:0007669"/>
    <property type="project" value="TreeGrafter"/>
</dbReference>
<dbReference type="Pfam" id="PF00512">
    <property type="entry name" value="HisKA"/>
    <property type="match status" value="1"/>
</dbReference>
<feature type="transmembrane region" description="Helical" evidence="7">
    <location>
        <begin position="7"/>
        <end position="27"/>
    </location>
</feature>
<dbReference type="SUPFAM" id="SSF55874">
    <property type="entry name" value="ATPase domain of HSP90 chaperone/DNA topoisomerase II/histidine kinase"/>
    <property type="match status" value="1"/>
</dbReference>
<protein>
    <recommendedName>
        <fullName evidence="2">histidine kinase</fullName>
        <ecNumber evidence="2">2.7.13.3</ecNumber>
    </recommendedName>
</protein>
<keyword evidence="3" id="KW-0597">Phosphoprotein</keyword>
<dbReference type="InterPro" id="IPR036890">
    <property type="entry name" value="HATPase_C_sf"/>
</dbReference>
<evidence type="ECO:0000256" key="2">
    <source>
        <dbReference type="ARBA" id="ARBA00012438"/>
    </source>
</evidence>